<evidence type="ECO:0000259" key="1">
    <source>
        <dbReference type="Pfam" id="PF05685"/>
    </source>
</evidence>
<dbReference type="GO" id="GO:0006302">
    <property type="term" value="P:double-strand break repair"/>
    <property type="evidence" value="ECO:0007669"/>
    <property type="project" value="UniProtKB-ARBA"/>
</dbReference>
<comment type="caution">
    <text evidence="2">The sequence shown here is derived from an EMBL/GenBank/DDBJ whole genome shotgun (WGS) entry which is preliminary data.</text>
</comment>
<dbReference type="SUPFAM" id="SSF52980">
    <property type="entry name" value="Restriction endonuclease-like"/>
    <property type="match status" value="1"/>
</dbReference>
<dbReference type="Pfam" id="PF05685">
    <property type="entry name" value="Uma2"/>
    <property type="match status" value="1"/>
</dbReference>
<dbReference type="InterPro" id="IPR008538">
    <property type="entry name" value="Uma2"/>
</dbReference>
<feature type="domain" description="Putative restriction endonuclease" evidence="1">
    <location>
        <begin position="82"/>
        <end position="212"/>
    </location>
</feature>
<accession>A0A397TK56</accession>
<proteinExistence type="predicted"/>
<evidence type="ECO:0000313" key="3">
    <source>
        <dbReference type="Proteomes" id="UP000265703"/>
    </source>
</evidence>
<reference evidence="2 3" key="1">
    <citation type="submission" date="2018-06" db="EMBL/GenBank/DDBJ databases">
        <title>Comparative genomics reveals the genomic features of Rhizophagus irregularis, R. cerebriforme, R. diaphanum and Gigaspora rosea, and their symbiotic lifestyle signature.</title>
        <authorList>
            <person name="Morin E."/>
            <person name="San Clemente H."/>
            <person name="Chen E.C.H."/>
            <person name="De La Providencia I."/>
            <person name="Hainaut M."/>
            <person name="Kuo A."/>
            <person name="Kohler A."/>
            <person name="Murat C."/>
            <person name="Tang N."/>
            <person name="Roy S."/>
            <person name="Loubradou J."/>
            <person name="Henrissat B."/>
            <person name="Grigoriev I.V."/>
            <person name="Corradi N."/>
            <person name="Roux C."/>
            <person name="Martin F.M."/>
        </authorList>
    </citation>
    <scope>NUCLEOTIDE SEQUENCE [LARGE SCALE GENOMIC DNA]</scope>
    <source>
        <strain evidence="2 3">DAOM 227022</strain>
    </source>
</reference>
<name>A0A397TK56_9GLOM</name>
<gene>
    <name evidence="2" type="ORF">C1645_750248</name>
</gene>
<dbReference type="Gene3D" id="3.90.1570.10">
    <property type="entry name" value="tt1808, chain A"/>
    <property type="match status" value="1"/>
</dbReference>
<dbReference type="AlphaFoldDB" id="A0A397TK56"/>
<dbReference type="InterPro" id="IPR011335">
    <property type="entry name" value="Restrct_endonuc-II-like"/>
</dbReference>
<evidence type="ECO:0000313" key="2">
    <source>
        <dbReference type="EMBL" id="RIA98322.1"/>
    </source>
</evidence>
<dbReference type="EMBL" id="QKYT01000017">
    <property type="protein sequence ID" value="RIA98322.1"/>
    <property type="molecule type" value="Genomic_DNA"/>
</dbReference>
<dbReference type="InterPro" id="IPR012296">
    <property type="entry name" value="Nuclease_put_TT1808"/>
</dbReference>
<sequence>MYGLVPSTSSSVPIPKKRLKLGRKTLDSAKEQLLALQEREVTEVLVTEGVVIEEKEEEEEEEELETGIVVAKNISLETYLNYHKQETGLTVDMRLLDGNVIIYEVPLGPHAAVAGEIGKLMGIWHNNLTILGERDVIVDRNTVVRPDASIQPDDLPRPPVGQECDKAGWPYPTVVVEVGLSEGTKSLHDLARRYFDRRTTVQLYLAIKIFGRRRDGTRALLAFLYQRTSSNPGRPVLVKSFGTAPIDSSTLKFFRRRGVPDQDITGFGRHLAPPCNGPGFQMYQINFPATAIFYGSPAGIPPNLMNGFDLDLYKLQRKVLQYV</sequence>
<organism evidence="2 3">
    <name type="scientific">Glomus cerebriforme</name>
    <dbReference type="NCBI Taxonomy" id="658196"/>
    <lineage>
        <taxon>Eukaryota</taxon>
        <taxon>Fungi</taxon>
        <taxon>Fungi incertae sedis</taxon>
        <taxon>Mucoromycota</taxon>
        <taxon>Glomeromycotina</taxon>
        <taxon>Glomeromycetes</taxon>
        <taxon>Glomerales</taxon>
        <taxon>Glomeraceae</taxon>
        <taxon>Glomus</taxon>
    </lineage>
</organism>
<dbReference type="OrthoDB" id="2307807at2759"/>
<protein>
    <recommendedName>
        <fullName evidence="1">Putative restriction endonuclease domain-containing protein</fullName>
    </recommendedName>
</protein>
<keyword evidence="3" id="KW-1185">Reference proteome</keyword>
<dbReference type="Proteomes" id="UP000265703">
    <property type="component" value="Unassembled WGS sequence"/>
</dbReference>